<reference evidence="1 2" key="1">
    <citation type="submission" date="2017-01" db="EMBL/GenBank/DDBJ databases">
        <title>Genome Analysis of Deinococcus marmoris KOPRI26562.</title>
        <authorList>
            <person name="Kim J.H."/>
            <person name="Oh H.-M."/>
        </authorList>
    </citation>
    <scope>NUCLEOTIDE SEQUENCE [LARGE SCALE GENOMIC DNA]</scope>
    <source>
        <strain evidence="1 2">KOPRI26562</strain>
    </source>
</reference>
<organism evidence="1 2">
    <name type="scientific">Deinococcus marmoris</name>
    <dbReference type="NCBI Taxonomy" id="249408"/>
    <lineage>
        <taxon>Bacteria</taxon>
        <taxon>Thermotogati</taxon>
        <taxon>Deinococcota</taxon>
        <taxon>Deinococci</taxon>
        <taxon>Deinococcales</taxon>
        <taxon>Deinococcaceae</taxon>
        <taxon>Deinococcus</taxon>
    </lineage>
</organism>
<evidence type="ECO:0000313" key="1">
    <source>
        <dbReference type="EMBL" id="OLV19810.1"/>
    </source>
</evidence>
<comment type="caution">
    <text evidence="1">The sequence shown here is derived from an EMBL/GenBank/DDBJ whole genome shotgun (WGS) entry which is preliminary data.</text>
</comment>
<gene>
    <name evidence="1" type="ORF">BOO71_0001795</name>
</gene>
<dbReference type="EMBL" id="MSTI01000020">
    <property type="protein sequence ID" value="OLV19810.1"/>
    <property type="molecule type" value="Genomic_DNA"/>
</dbReference>
<keyword evidence="2" id="KW-1185">Reference proteome</keyword>
<proteinExistence type="predicted"/>
<dbReference type="OrthoDB" id="72861at2"/>
<name>A0A1U7P3S7_9DEIO</name>
<dbReference type="STRING" id="249408.BOO71_0001795"/>
<dbReference type="Proteomes" id="UP000186607">
    <property type="component" value="Unassembled WGS sequence"/>
</dbReference>
<dbReference type="RefSeq" id="WP_075830502.1">
    <property type="nucleotide sequence ID" value="NZ_MSTI01000020.1"/>
</dbReference>
<protein>
    <submittedName>
        <fullName evidence="1">Uncharacterized protein</fullName>
    </submittedName>
</protein>
<accession>A0A1U7P3S7</accession>
<sequence length="77" mass="8511">MPKKERKRLQVVISDEQDALLTRTAYELSSPERLISKSEVVRLAIEKIARELGEGPQAGQIDEYRAILGSAGAEDEG</sequence>
<dbReference type="AlphaFoldDB" id="A0A1U7P3S7"/>
<dbReference type="eggNOG" id="ENOG50330F3">
    <property type="taxonomic scope" value="Bacteria"/>
</dbReference>
<evidence type="ECO:0000313" key="2">
    <source>
        <dbReference type="Proteomes" id="UP000186607"/>
    </source>
</evidence>